<comment type="catalytic activity">
    <reaction evidence="14 15">
        <text>a ubiquinone + NADH + 5 H(+)(in) = a ubiquinol + NAD(+) + 4 H(+)(out)</text>
        <dbReference type="Rhea" id="RHEA:29091"/>
        <dbReference type="Rhea" id="RHEA-COMP:9565"/>
        <dbReference type="Rhea" id="RHEA-COMP:9566"/>
        <dbReference type="ChEBI" id="CHEBI:15378"/>
        <dbReference type="ChEBI" id="CHEBI:16389"/>
        <dbReference type="ChEBI" id="CHEBI:17976"/>
        <dbReference type="ChEBI" id="CHEBI:57540"/>
        <dbReference type="ChEBI" id="CHEBI:57945"/>
        <dbReference type="EC" id="7.1.1.2"/>
    </reaction>
</comment>
<evidence type="ECO:0000256" key="11">
    <source>
        <dbReference type="ARBA" id="ARBA00023027"/>
    </source>
</evidence>
<evidence type="ECO:0000256" key="10">
    <source>
        <dbReference type="ARBA" id="ARBA00022989"/>
    </source>
</evidence>
<comment type="similarity">
    <text evidence="2 15">Belongs to the complex I subunit 6 family.</text>
</comment>
<keyword evidence="7 15" id="KW-0812">Transmembrane</keyword>
<dbReference type="Pfam" id="PF00499">
    <property type="entry name" value="Oxidored_q3"/>
    <property type="match status" value="1"/>
</dbReference>
<evidence type="ECO:0000256" key="12">
    <source>
        <dbReference type="ARBA" id="ARBA00023128"/>
    </source>
</evidence>
<feature type="transmembrane region" description="Helical" evidence="15">
    <location>
        <begin position="50"/>
        <end position="68"/>
    </location>
</feature>
<evidence type="ECO:0000256" key="1">
    <source>
        <dbReference type="ARBA" id="ARBA00004225"/>
    </source>
</evidence>
<feature type="transmembrane region" description="Helical" evidence="15">
    <location>
        <begin position="80"/>
        <end position="99"/>
    </location>
</feature>
<evidence type="ECO:0000313" key="17">
    <source>
        <dbReference type="EMBL" id="AGQ42765.1"/>
    </source>
</evidence>
<evidence type="ECO:0000256" key="8">
    <source>
        <dbReference type="ARBA" id="ARBA00022967"/>
    </source>
</evidence>
<gene>
    <name evidence="17" type="primary">ND6</name>
</gene>
<comment type="function">
    <text evidence="15">Core subunit of the mitochondrial membrane respiratory chain NADH dehydrogenase (Complex I) which catalyzes electron transfer from NADH through the respiratory chain, using ubiquinone as an electron acceptor. Essential for the catalytic activity and assembly of complex I.</text>
</comment>
<evidence type="ECO:0000256" key="5">
    <source>
        <dbReference type="ARBA" id="ARBA00022448"/>
    </source>
</evidence>
<keyword evidence="8 15" id="KW-1278">Translocase</keyword>
<feature type="transmembrane region" description="Helical" evidence="15">
    <location>
        <begin position="132"/>
        <end position="153"/>
    </location>
</feature>
<sequence>MLQMFLIFCILLTSVMIIRSTTPYFGALATAGMALTSALLLLECGKTFPAMILMLIYLGGMLVVFIYSTAYSADLMPLPINMTTAIMTATLGTAVITSLSPNMVEYLCENKPWESYNSNNNYMIFDLYERGWGTFVIATMILTVLLFAILEIVSQRQSTMKWYVHSTN</sequence>
<evidence type="ECO:0000256" key="14">
    <source>
        <dbReference type="ARBA" id="ARBA00049551"/>
    </source>
</evidence>
<protein>
    <recommendedName>
        <fullName evidence="4 15">NADH-ubiquinone oxidoreductase chain 6</fullName>
        <ecNumber evidence="3 15">7.1.1.2</ecNumber>
    </recommendedName>
</protein>
<reference evidence="17" key="1">
    <citation type="submission" date="2013-04" db="EMBL/GenBank/DDBJ databases">
        <authorList>
            <person name="Chen Z.Y."/>
            <person name="Gui J.F."/>
            <person name="Zhang Q.Y."/>
        </authorList>
    </citation>
    <scope>NUCLEOTIDE SEQUENCE</scope>
</reference>
<dbReference type="EMBL" id="KC896827">
    <property type="protein sequence ID" value="AGQ42765.1"/>
    <property type="molecule type" value="Genomic_DNA"/>
</dbReference>
<name>A0A0E3D806_9BRAN</name>
<proteinExistence type="inferred from homology"/>
<evidence type="ECO:0000256" key="9">
    <source>
        <dbReference type="ARBA" id="ARBA00022982"/>
    </source>
</evidence>
<accession>A0A0E3D806</accession>
<keyword evidence="11 15" id="KW-0520">NAD</keyword>
<keyword evidence="15" id="KW-0830">Ubiquinone</keyword>
<evidence type="ECO:0000256" key="7">
    <source>
        <dbReference type="ARBA" id="ARBA00022692"/>
    </source>
</evidence>
<evidence type="ECO:0000256" key="6">
    <source>
        <dbReference type="ARBA" id="ARBA00022660"/>
    </source>
</evidence>
<dbReference type="GO" id="GO:0031966">
    <property type="term" value="C:mitochondrial membrane"/>
    <property type="evidence" value="ECO:0007669"/>
    <property type="project" value="UniProtKB-SubCell"/>
</dbReference>
<dbReference type="GeneID" id="24120709"/>
<reference evidence="17" key="2">
    <citation type="journal article" date="2014" name="Zool. Sci.">
        <title>Complete Mitochondrial Genome of Epigonichthys cultellus (Cephalochordata: Branchiostomatidae).</title>
        <authorList>
            <person name="Li W.Y."/>
            <person name="Fang S.H."/>
            <person name="Wang Y.Q."/>
        </authorList>
    </citation>
    <scope>NUCLEOTIDE SEQUENCE</scope>
</reference>
<keyword evidence="13 15" id="KW-0472">Membrane</keyword>
<dbReference type="RefSeq" id="YP_009130910.1">
    <property type="nucleotide sequence ID" value="NC_026836.1"/>
</dbReference>
<evidence type="ECO:0000256" key="13">
    <source>
        <dbReference type="ARBA" id="ARBA00023136"/>
    </source>
</evidence>
<feature type="chain" id="PRO_5002410179" description="NADH-ubiquinone oxidoreductase chain 6" evidence="16">
    <location>
        <begin position="21"/>
        <end position="168"/>
    </location>
</feature>
<keyword evidence="5 15" id="KW-0813">Transport</keyword>
<keyword evidence="16" id="KW-0732">Signal</keyword>
<evidence type="ECO:0000256" key="3">
    <source>
        <dbReference type="ARBA" id="ARBA00012944"/>
    </source>
</evidence>
<feature type="signal peptide" evidence="16">
    <location>
        <begin position="1"/>
        <end position="20"/>
    </location>
</feature>
<evidence type="ECO:0000256" key="15">
    <source>
        <dbReference type="RuleBase" id="RU004430"/>
    </source>
</evidence>
<keyword evidence="6 15" id="KW-0679">Respiratory chain</keyword>
<dbReference type="InterPro" id="IPR050269">
    <property type="entry name" value="ComplexI_Subunit6"/>
</dbReference>
<evidence type="ECO:0000256" key="4">
    <source>
        <dbReference type="ARBA" id="ARBA00021095"/>
    </source>
</evidence>
<keyword evidence="10 15" id="KW-1133">Transmembrane helix</keyword>
<geneLocation type="mitochondrion" evidence="17"/>
<dbReference type="PANTHER" id="PTHR11435:SF1">
    <property type="entry name" value="NADH-UBIQUINONE OXIDOREDUCTASE CHAIN 6"/>
    <property type="match status" value="1"/>
</dbReference>
<organism evidence="17">
    <name type="scientific">Epigonichthys cultellus</name>
    <dbReference type="NCBI Taxonomy" id="1355229"/>
    <lineage>
        <taxon>Eukaryota</taxon>
        <taxon>Metazoa</taxon>
        <taxon>Chordata</taxon>
        <taxon>Cephalochordata</taxon>
        <taxon>Leptocardii</taxon>
        <taxon>Amphioxiformes</taxon>
        <taxon>Branchiostomatidae</taxon>
        <taxon>Epigonichthys</taxon>
    </lineage>
</organism>
<keyword evidence="12 15" id="KW-0496">Mitochondrion</keyword>
<dbReference type="InterPro" id="IPR001457">
    <property type="entry name" value="NADH_UbQ/plastoQ_OxRdtase_su6"/>
</dbReference>
<evidence type="ECO:0000256" key="2">
    <source>
        <dbReference type="ARBA" id="ARBA00005698"/>
    </source>
</evidence>
<evidence type="ECO:0000256" key="16">
    <source>
        <dbReference type="SAM" id="SignalP"/>
    </source>
</evidence>
<comment type="subcellular location">
    <subcellularLocation>
        <location evidence="1 15">Mitochondrion membrane</location>
        <topology evidence="1 15">Multi-pass membrane protein</topology>
    </subcellularLocation>
</comment>
<dbReference type="PANTHER" id="PTHR11435">
    <property type="entry name" value="NADH UBIQUINONE OXIDOREDUCTASE SUBUNIT ND6"/>
    <property type="match status" value="1"/>
</dbReference>
<dbReference type="EC" id="7.1.1.2" evidence="3 15"/>
<dbReference type="GO" id="GO:0008137">
    <property type="term" value="F:NADH dehydrogenase (ubiquinone) activity"/>
    <property type="evidence" value="ECO:0007669"/>
    <property type="project" value="UniProtKB-UniRule"/>
</dbReference>
<keyword evidence="9 15" id="KW-0249">Electron transport</keyword>
<dbReference type="CTD" id="4541"/>
<dbReference type="AlphaFoldDB" id="A0A0E3D806"/>